<sequence>MLREEKISRPRFFLFFLTGLLLAVLLAAMPDRRPVAAAIAPEVREGDIIFHASTSSQSALIRLLTRSPYTHCGLVMRHKGRWLVLEAVQPVKLTPLAAWTARGAGGHYVLKRLKNADAALTPDVLERMRRLGLGMLGRAYDRQFRWSDAKLYCSELVWKLYRRGAGITLCKPQHFRDFNPARPSLAGEAARRYGKNMPPPDEPVVTPAALYDSPLLRIVREE</sequence>
<dbReference type="KEGG" id="dfi:AXF13_14260"/>
<dbReference type="NCBIfam" id="NF007458">
    <property type="entry name" value="PRK10030.1"/>
    <property type="match status" value="1"/>
</dbReference>
<evidence type="ECO:0000313" key="1">
    <source>
        <dbReference type="EMBL" id="AMD91194.1"/>
    </source>
</evidence>
<dbReference type="EMBL" id="CP014229">
    <property type="protein sequence ID" value="AMD91194.1"/>
    <property type="molecule type" value="Genomic_DNA"/>
</dbReference>
<protein>
    <recommendedName>
        <fullName evidence="3">Peptidoglycan peptidase</fullName>
    </recommendedName>
</protein>
<dbReference type="InterPro" id="IPR024453">
    <property type="entry name" value="Peptidase_C92"/>
</dbReference>
<gene>
    <name evidence="1" type="ORF">AXF13_14260</name>
</gene>
<dbReference type="InterPro" id="IPR038765">
    <property type="entry name" value="Papain-like_cys_pep_sf"/>
</dbReference>
<dbReference type="Gene3D" id="3.90.1720.10">
    <property type="entry name" value="endopeptidase domain like (from Nostoc punctiforme)"/>
    <property type="match status" value="1"/>
</dbReference>
<reference evidence="2" key="1">
    <citation type="submission" date="2016-02" db="EMBL/GenBank/DDBJ databases">
        <authorList>
            <person name="Holder M.E."/>
            <person name="Ajami N.J."/>
            <person name="Petrosino J.F."/>
        </authorList>
    </citation>
    <scope>NUCLEOTIDE SEQUENCE [LARGE SCALE GENOMIC DNA]</scope>
    <source>
        <strain evidence="2">CCUG 45958</strain>
    </source>
</reference>
<dbReference type="RefSeq" id="WP_062254248.1">
    <property type="nucleotide sequence ID" value="NZ_CP014229.1"/>
</dbReference>
<dbReference type="Pfam" id="PF05708">
    <property type="entry name" value="Peptidase_C92"/>
    <property type="match status" value="1"/>
</dbReference>
<dbReference type="Proteomes" id="UP000069241">
    <property type="component" value="Chromosome"/>
</dbReference>
<evidence type="ECO:0000313" key="2">
    <source>
        <dbReference type="Proteomes" id="UP000069241"/>
    </source>
</evidence>
<organism evidence="1 2">
    <name type="scientific">Desulfovibrio fairfieldensis</name>
    <dbReference type="NCBI Taxonomy" id="44742"/>
    <lineage>
        <taxon>Bacteria</taxon>
        <taxon>Pseudomonadati</taxon>
        <taxon>Thermodesulfobacteriota</taxon>
        <taxon>Desulfovibrionia</taxon>
        <taxon>Desulfovibrionales</taxon>
        <taxon>Desulfovibrionaceae</taxon>
        <taxon>Desulfovibrio</taxon>
    </lineage>
</organism>
<dbReference type="AlphaFoldDB" id="A0A0X8JLZ3"/>
<proteinExistence type="predicted"/>
<name>A0A0X8JLZ3_9BACT</name>
<keyword evidence="2" id="KW-1185">Reference proteome</keyword>
<evidence type="ECO:0008006" key="3">
    <source>
        <dbReference type="Google" id="ProtNLM"/>
    </source>
</evidence>
<dbReference type="STRING" id="44742.AXF13_14260"/>
<accession>A0A0X8JLZ3</accession>
<dbReference type="SUPFAM" id="SSF54001">
    <property type="entry name" value="Cysteine proteinases"/>
    <property type="match status" value="1"/>
</dbReference>